<feature type="domain" description="PAC" evidence="11">
    <location>
        <begin position="336"/>
        <end position="388"/>
    </location>
</feature>
<dbReference type="SUPFAM" id="SSF52172">
    <property type="entry name" value="CheY-like"/>
    <property type="match status" value="1"/>
</dbReference>
<feature type="domain" description="PAS" evidence="10">
    <location>
        <begin position="134"/>
        <end position="190"/>
    </location>
</feature>
<dbReference type="CDD" id="cd00075">
    <property type="entry name" value="HATPase"/>
    <property type="match status" value="1"/>
</dbReference>
<name>A0A8A3S199_9EURY</name>
<dbReference type="InterPro" id="IPR000700">
    <property type="entry name" value="PAS-assoc_C"/>
</dbReference>
<evidence type="ECO:0000259" key="9">
    <source>
        <dbReference type="PROSITE" id="PS50110"/>
    </source>
</evidence>
<feature type="modified residue" description="4-aspartylphosphate" evidence="6">
    <location>
        <position position="53"/>
    </location>
</feature>
<dbReference type="SUPFAM" id="SSF55874">
    <property type="entry name" value="ATPase domain of HSP90 chaperone/DNA topoisomerase II/histidine kinase"/>
    <property type="match status" value="1"/>
</dbReference>
<evidence type="ECO:0000313" key="12">
    <source>
        <dbReference type="EMBL" id="QSZ66062.1"/>
    </source>
</evidence>
<organism evidence="12 13">
    <name type="scientific">Methanofollis aquaemaris</name>
    <dbReference type="NCBI Taxonomy" id="126734"/>
    <lineage>
        <taxon>Archaea</taxon>
        <taxon>Methanobacteriati</taxon>
        <taxon>Methanobacteriota</taxon>
        <taxon>Stenosarchaea group</taxon>
        <taxon>Methanomicrobia</taxon>
        <taxon>Methanomicrobiales</taxon>
        <taxon>Methanomicrobiaceae</taxon>
        <taxon>Methanofollis</taxon>
    </lineage>
</organism>
<dbReference type="EMBL" id="CP036172">
    <property type="protein sequence ID" value="QSZ66062.1"/>
    <property type="molecule type" value="Genomic_DNA"/>
</dbReference>
<feature type="domain" description="PAS" evidence="10">
    <location>
        <begin position="263"/>
        <end position="333"/>
    </location>
</feature>
<dbReference type="SMART" id="SM00091">
    <property type="entry name" value="PAS"/>
    <property type="match status" value="5"/>
</dbReference>
<dbReference type="SMART" id="SM00448">
    <property type="entry name" value="REC"/>
    <property type="match status" value="1"/>
</dbReference>
<evidence type="ECO:0000256" key="7">
    <source>
        <dbReference type="SAM" id="Coils"/>
    </source>
</evidence>
<feature type="domain" description="Histidine kinase" evidence="8">
    <location>
        <begin position="782"/>
        <end position="979"/>
    </location>
</feature>
<keyword evidence="5" id="KW-0418">Kinase</keyword>
<dbReference type="CDD" id="cd00130">
    <property type="entry name" value="PAS"/>
    <property type="match status" value="5"/>
</dbReference>
<protein>
    <recommendedName>
        <fullName evidence="2">histidine kinase</fullName>
        <ecNumber evidence="2">2.7.13.3</ecNumber>
    </recommendedName>
</protein>
<dbReference type="InterPro" id="IPR052162">
    <property type="entry name" value="Sensor_kinase/Photoreceptor"/>
</dbReference>
<dbReference type="RefSeq" id="WP_265581360.1">
    <property type="nucleotide sequence ID" value="NZ_CP036172.1"/>
</dbReference>
<dbReference type="InterPro" id="IPR000014">
    <property type="entry name" value="PAS"/>
</dbReference>
<evidence type="ECO:0000259" key="10">
    <source>
        <dbReference type="PROSITE" id="PS50112"/>
    </source>
</evidence>
<dbReference type="InterPro" id="IPR001610">
    <property type="entry name" value="PAC"/>
</dbReference>
<reference evidence="12" key="2">
    <citation type="submission" date="2019-02" db="EMBL/GenBank/DDBJ databases">
        <authorList>
            <person name="Chen S.-C."/>
            <person name="Chien H.-H."/>
            <person name="Lai M.-C."/>
        </authorList>
    </citation>
    <scope>NUCLEOTIDE SEQUENCE</scope>
    <source>
        <strain evidence="12">N2F9704</strain>
    </source>
</reference>
<dbReference type="GO" id="GO:0000160">
    <property type="term" value="P:phosphorelay signal transduction system"/>
    <property type="evidence" value="ECO:0007669"/>
    <property type="project" value="InterPro"/>
</dbReference>
<evidence type="ECO:0000259" key="8">
    <source>
        <dbReference type="PROSITE" id="PS50109"/>
    </source>
</evidence>
<dbReference type="Pfam" id="PF00989">
    <property type="entry name" value="PAS"/>
    <property type="match status" value="1"/>
</dbReference>
<dbReference type="InterPro" id="IPR036890">
    <property type="entry name" value="HATPase_C_sf"/>
</dbReference>
<evidence type="ECO:0000256" key="2">
    <source>
        <dbReference type="ARBA" id="ARBA00012438"/>
    </source>
</evidence>
<evidence type="ECO:0000256" key="1">
    <source>
        <dbReference type="ARBA" id="ARBA00000085"/>
    </source>
</evidence>
<evidence type="ECO:0000256" key="3">
    <source>
        <dbReference type="ARBA" id="ARBA00022553"/>
    </source>
</evidence>
<dbReference type="Gene3D" id="3.30.450.20">
    <property type="entry name" value="PAS domain"/>
    <property type="match status" value="5"/>
</dbReference>
<dbReference type="SUPFAM" id="SSF55785">
    <property type="entry name" value="PYP-like sensor domain (PAS domain)"/>
    <property type="match status" value="5"/>
</dbReference>
<dbReference type="SMART" id="SM00086">
    <property type="entry name" value="PAC"/>
    <property type="match status" value="5"/>
</dbReference>
<dbReference type="KEGG" id="maqe:RJ40_00370"/>
<dbReference type="InterPro" id="IPR005467">
    <property type="entry name" value="His_kinase_dom"/>
</dbReference>
<evidence type="ECO:0000259" key="11">
    <source>
        <dbReference type="PROSITE" id="PS50113"/>
    </source>
</evidence>
<dbReference type="Proteomes" id="UP001042704">
    <property type="component" value="Chromosome"/>
</dbReference>
<evidence type="ECO:0000256" key="5">
    <source>
        <dbReference type="ARBA" id="ARBA00022777"/>
    </source>
</evidence>
<feature type="domain" description="PAC" evidence="11">
    <location>
        <begin position="718"/>
        <end position="771"/>
    </location>
</feature>
<evidence type="ECO:0000256" key="4">
    <source>
        <dbReference type="ARBA" id="ARBA00022679"/>
    </source>
</evidence>
<dbReference type="Gene3D" id="3.30.565.10">
    <property type="entry name" value="Histidine kinase-like ATPase, C-terminal domain"/>
    <property type="match status" value="1"/>
</dbReference>
<dbReference type="Pfam" id="PF02518">
    <property type="entry name" value="HATPase_c"/>
    <property type="match status" value="1"/>
</dbReference>
<keyword evidence="7" id="KW-0175">Coiled coil</keyword>
<feature type="coiled-coil region" evidence="7">
    <location>
        <begin position="755"/>
        <end position="782"/>
    </location>
</feature>
<dbReference type="CDD" id="cd00156">
    <property type="entry name" value="REC"/>
    <property type="match status" value="1"/>
</dbReference>
<accession>A0A8A3S199</accession>
<dbReference type="NCBIfam" id="TIGR00229">
    <property type="entry name" value="sensory_box"/>
    <property type="match status" value="5"/>
</dbReference>
<sequence>MIQLLLVDDEPAILQVGRVFLEDQGEICVDVAGSAGEAMDLLRSFRYDVVVSDYEMPQTNGIAFLKAVREFCPGMPFILFTGKGREEVVIEALNSGADFYLQKGGDAVAQFTELTHKVRQAVNRRRTERAFRESEKNYRDLVENLPNILFKADREGKIIYLNRCGLDALGVTDAEVVGQNWNLYLHPDDRKAAWDWGVEMVRTGKPVINREVRVLRRGEMGAAFPALLTFTPLWDGDDQFFALQGIAVDISERKKAQEALREAEFRYQIIAEGIYDGVTVGGTDGTIIFASPSMERLSGHRPEEMLGRSYTEFVRGPDIERIQEHFRRTVKGECFEGLLVQVMQKDGGCIDIEMNGGPVYDKDGEIYGIQSIMRDVTRQKQADLALRESEERLNVTLRSIGDGVVVTDAEGRVVMLNTVAEELTGWLEEEAFGRPLDEVFIIINERSRRPTENPVRRVIETGRVVGLANHTALIARDGSERLIADSAAPIRDRDGGIIGVVLVFRDVTAEKEAEADRFRLAAIVESSEDAIFGTDLEGVVTSWNSAATTIFGYTPEEAIGRHVSIFAHGKRKGEFKEIVGRIEKGETTGHYESVRVRKDGTEIEASITVSPIRDEDGSIMGFSAISRDVSQRNEAVRALKEKEEMMNLVIKGADLGMWDWNPSTGELLFNRIYEEMLGYDPDELERSDLLWSRLIHPEDYPRVHEAMQTHLEGDSPYYHVEFRMRRKDEHWAWIRSQGKVVQRSDGGMPLRITGVHQDITEVRRYEEELKKANKKLNILNGITRHDIVNQIVALQGYLYLIRKSALADRALVGRVESCMEQTEKIKRQISFTRDYEHMGVKAPEWQDLETVVRGAADDLALNGVALTVAVGPLEVYADPMFQKAIFNLLENSVRHGNRVSEVRVSFRENGEGGVLIIEDDGIGVPVEHKPHIFEAGFGKNTGYGLFLVREILDITGMTIVETGREAEGARFEIGVPEREFRIRAGE</sequence>
<dbReference type="Pfam" id="PF00072">
    <property type="entry name" value="Response_reg"/>
    <property type="match status" value="1"/>
</dbReference>
<evidence type="ECO:0000313" key="13">
    <source>
        <dbReference type="Proteomes" id="UP001042704"/>
    </source>
</evidence>
<dbReference type="PANTHER" id="PTHR43304">
    <property type="entry name" value="PHYTOCHROME-LIKE PROTEIN CPH1"/>
    <property type="match status" value="1"/>
</dbReference>
<dbReference type="GO" id="GO:0004673">
    <property type="term" value="F:protein histidine kinase activity"/>
    <property type="evidence" value="ECO:0007669"/>
    <property type="project" value="UniProtKB-EC"/>
</dbReference>
<dbReference type="Pfam" id="PF13426">
    <property type="entry name" value="PAS_9"/>
    <property type="match status" value="2"/>
</dbReference>
<dbReference type="InterPro" id="IPR013767">
    <property type="entry name" value="PAS_fold"/>
</dbReference>
<dbReference type="InterPro" id="IPR035965">
    <property type="entry name" value="PAS-like_dom_sf"/>
</dbReference>
<dbReference type="InterPro" id="IPR011006">
    <property type="entry name" value="CheY-like_superfamily"/>
</dbReference>
<dbReference type="Gene3D" id="3.40.50.2300">
    <property type="match status" value="1"/>
</dbReference>
<dbReference type="GO" id="GO:0006355">
    <property type="term" value="P:regulation of DNA-templated transcription"/>
    <property type="evidence" value="ECO:0007669"/>
    <property type="project" value="InterPro"/>
</dbReference>
<proteinExistence type="predicted"/>
<keyword evidence="3 6" id="KW-0597">Phosphoprotein</keyword>
<feature type="domain" description="Response regulatory" evidence="9">
    <location>
        <begin position="3"/>
        <end position="118"/>
    </location>
</feature>
<dbReference type="EC" id="2.7.13.3" evidence="2"/>
<comment type="catalytic activity">
    <reaction evidence="1">
        <text>ATP + protein L-histidine = ADP + protein N-phospho-L-histidine.</text>
        <dbReference type="EC" id="2.7.13.3"/>
    </reaction>
</comment>
<keyword evidence="13" id="KW-1185">Reference proteome</keyword>
<gene>
    <name evidence="12" type="ORF">RJ40_00370</name>
</gene>
<feature type="domain" description="PAS" evidence="10">
    <location>
        <begin position="516"/>
        <end position="586"/>
    </location>
</feature>
<dbReference type="InterPro" id="IPR001789">
    <property type="entry name" value="Sig_transdc_resp-reg_receiver"/>
</dbReference>
<dbReference type="PROSITE" id="PS50113">
    <property type="entry name" value="PAC"/>
    <property type="match status" value="5"/>
</dbReference>
<dbReference type="PROSITE" id="PS50110">
    <property type="entry name" value="RESPONSE_REGULATORY"/>
    <property type="match status" value="1"/>
</dbReference>
<feature type="domain" description="PAC" evidence="11">
    <location>
        <begin position="208"/>
        <end position="262"/>
    </location>
</feature>
<feature type="domain" description="PAS" evidence="10">
    <location>
        <begin position="642"/>
        <end position="714"/>
    </location>
</feature>
<dbReference type="PROSITE" id="PS50109">
    <property type="entry name" value="HIS_KIN"/>
    <property type="match status" value="1"/>
</dbReference>
<dbReference type="InterPro" id="IPR013655">
    <property type="entry name" value="PAS_fold_3"/>
</dbReference>
<dbReference type="GeneID" id="76422762"/>
<evidence type="ECO:0000256" key="6">
    <source>
        <dbReference type="PROSITE-ProRule" id="PRU00169"/>
    </source>
</evidence>
<reference evidence="12" key="1">
    <citation type="journal article" date="2001" name="Int. J. Syst. Evol. Microbiol.">
        <title>Methanofollis aquaemaris sp. nov., a methanogen isolated from an aquaculture fish pond.</title>
        <authorList>
            <person name="Lai M.C."/>
            <person name="Chen S.C."/>
        </authorList>
    </citation>
    <scope>NUCLEOTIDE SEQUENCE</scope>
    <source>
        <strain evidence="12">N2F9704</strain>
    </source>
</reference>
<feature type="domain" description="PAS" evidence="10">
    <location>
        <begin position="389"/>
        <end position="462"/>
    </location>
</feature>
<dbReference type="AlphaFoldDB" id="A0A8A3S199"/>
<dbReference type="PANTHER" id="PTHR43304:SF1">
    <property type="entry name" value="PAC DOMAIN-CONTAINING PROTEIN"/>
    <property type="match status" value="1"/>
</dbReference>
<dbReference type="Pfam" id="PF08447">
    <property type="entry name" value="PAS_3"/>
    <property type="match status" value="1"/>
</dbReference>
<dbReference type="InterPro" id="IPR013656">
    <property type="entry name" value="PAS_4"/>
</dbReference>
<keyword evidence="4" id="KW-0808">Transferase</keyword>
<feature type="domain" description="PAC" evidence="11">
    <location>
        <begin position="589"/>
        <end position="641"/>
    </location>
</feature>
<dbReference type="SMART" id="SM00387">
    <property type="entry name" value="HATPase_c"/>
    <property type="match status" value="1"/>
</dbReference>
<dbReference type="InterPro" id="IPR003594">
    <property type="entry name" value="HATPase_dom"/>
</dbReference>
<feature type="domain" description="PAC" evidence="11">
    <location>
        <begin position="467"/>
        <end position="519"/>
    </location>
</feature>
<dbReference type="Pfam" id="PF08448">
    <property type="entry name" value="PAS_4"/>
    <property type="match status" value="1"/>
</dbReference>
<dbReference type="PROSITE" id="PS50112">
    <property type="entry name" value="PAS"/>
    <property type="match status" value="5"/>
</dbReference>